<name>A0ABR0GK29_9PEZI</name>
<dbReference type="RefSeq" id="XP_062744962.1">
    <property type="nucleotide sequence ID" value="XM_062883547.1"/>
</dbReference>
<comment type="caution">
    <text evidence="1">The sequence shown here is derived from an EMBL/GenBank/DDBJ whole genome shotgun (WGS) entry which is preliminary data.</text>
</comment>
<dbReference type="GeneID" id="87903177"/>
<accession>A0ABR0GK29</accession>
<proteinExistence type="predicted"/>
<dbReference type="Proteomes" id="UP001323405">
    <property type="component" value="Unassembled WGS sequence"/>
</dbReference>
<keyword evidence="2" id="KW-1185">Reference proteome</keyword>
<organism evidence="1 2">
    <name type="scientific">Podospora pseudocomata</name>
    <dbReference type="NCBI Taxonomy" id="2093779"/>
    <lineage>
        <taxon>Eukaryota</taxon>
        <taxon>Fungi</taxon>
        <taxon>Dikarya</taxon>
        <taxon>Ascomycota</taxon>
        <taxon>Pezizomycotina</taxon>
        <taxon>Sordariomycetes</taxon>
        <taxon>Sordariomycetidae</taxon>
        <taxon>Sordariales</taxon>
        <taxon>Podosporaceae</taxon>
        <taxon>Podospora</taxon>
    </lineage>
</organism>
<gene>
    <name evidence="1" type="ORF">QC762_0055760</name>
</gene>
<sequence length="94" mass="10282">MGKCNWPGVVKFERGEGPLGRWEPTPHWANLHWDSGSLGPSLARTLATSKSQPCAFEVPFHSPSPTNARSLIALSPARRRTKLDRNTLTTCAGN</sequence>
<evidence type="ECO:0000313" key="2">
    <source>
        <dbReference type="Proteomes" id="UP001323405"/>
    </source>
</evidence>
<evidence type="ECO:0000313" key="1">
    <source>
        <dbReference type="EMBL" id="KAK4655987.1"/>
    </source>
</evidence>
<dbReference type="EMBL" id="JAFFHA010000005">
    <property type="protein sequence ID" value="KAK4655987.1"/>
    <property type="molecule type" value="Genomic_DNA"/>
</dbReference>
<protein>
    <submittedName>
        <fullName evidence="1">Uncharacterized protein</fullName>
    </submittedName>
</protein>
<reference evidence="1 2" key="1">
    <citation type="journal article" date="2023" name="bioRxiv">
        <title>High-quality genome assemblies of four members of thePodospora anserinaspecies complex.</title>
        <authorList>
            <person name="Ament-Velasquez S.L."/>
            <person name="Vogan A.A."/>
            <person name="Wallerman O."/>
            <person name="Hartmann F."/>
            <person name="Gautier V."/>
            <person name="Silar P."/>
            <person name="Giraud T."/>
            <person name="Johannesson H."/>
        </authorList>
    </citation>
    <scope>NUCLEOTIDE SEQUENCE [LARGE SCALE GENOMIC DNA]</scope>
    <source>
        <strain evidence="1 2">CBS 415.72m</strain>
    </source>
</reference>